<dbReference type="Gene3D" id="2.30.30.110">
    <property type="match status" value="1"/>
</dbReference>
<evidence type="ECO:0000313" key="2">
    <source>
        <dbReference type="EMBL" id="VFK63685.1"/>
    </source>
</evidence>
<dbReference type="EMBL" id="CAADFX010000222">
    <property type="protein sequence ID" value="VFK63685.1"/>
    <property type="molecule type" value="Genomic_DNA"/>
</dbReference>
<organism evidence="1">
    <name type="scientific">Candidatus Kentrum sp. TUN</name>
    <dbReference type="NCBI Taxonomy" id="2126343"/>
    <lineage>
        <taxon>Bacteria</taxon>
        <taxon>Pseudomonadati</taxon>
        <taxon>Pseudomonadota</taxon>
        <taxon>Gammaproteobacteria</taxon>
        <taxon>Candidatus Kentrum</taxon>
    </lineage>
</organism>
<dbReference type="GO" id="GO:0003677">
    <property type="term" value="F:DNA binding"/>
    <property type="evidence" value="ECO:0007669"/>
    <property type="project" value="InterPro"/>
</dbReference>
<dbReference type="InterPro" id="IPR003477">
    <property type="entry name" value="PemK-like"/>
</dbReference>
<name>A0A451A443_9GAMM</name>
<reference evidence="1" key="1">
    <citation type="submission" date="2019-02" db="EMBL/GenBank/DDBJ databases">
        <authorList>
            <person name="Gruber-Vodicka R. H."/>
            <person name="Seah K. B. B."/>
        </authorList>
    </citation>
    <scope>NUCLEOTIDE SEQUENCE</scope>
    <source>
        <strain evidence="2">BECK_BY1</strain>
        <strain evidence="3">BECK_BY2</strain>
        <strain evidence="1">BECK_BY3</strain>
    </source>
</reference>
<dbReference type="EMBL" id="CAADFV010000233">
    <property type="protein sequence ID" value="VFK70081.1"/>
    <property type="molecule type" value="Genomic_DNA"/>
</dbReference>
<dbReference type="Pfam" id="PF02452">
    <property type="entry name" value="PemK_toxin"/>
    <property type="match status" value="1"/>
</dbReference>
<dbReference type="EMBL" id="CAADFY010000230">
    <property type="protein sequence ID" value="VFK60804.1"/>
    <property type="molecule type" value="Genomic_DNA"/>
</dbReference>
<dbReference type="InterPro" id="IPR011067">
    <property type="entry name" value="Plasmid_toxin/cell-grow_inhib"/>
</dbReference>
<protein>
    <submittedName>
        <fullName evidence="1">mRNA interferase MazF</fullName>
    </submittedName>
</protein>
<proteinExistence type="predicted"/>
<dbReference type="SUPFAM" id="SSF50118">
    <property type="entry name" value="Cell growth inhibitor/plasmid maintenance toxic component"/>
    <property type="match status" value="1"/>
</dbReference>
<sequence length="119" mass="13563">MINFEFGDVVLVSFPFTDLEGIKRRPAVVVSPVEYQRNRRDAILMAITSRIRTSLDFAEAEITQWAEAGLLKPSVFKPLLFTLEQQRILKVMGSLQRQDREHLHAILSQIIGQISRSAP</sequence>
<dbReference type="AlphaFoldDB" id="A0A451A443"/>
<accession>A0A451A443</accession>
<evidence type="ECO:0000313" key="3">
    <source>
        <dbReference type="EMBL" id="VFK70081.1"/>
    </source>
</evidence>
<evidence type="ECO:0000313" key="1">
    <source>
        <dbReference type="EMBL" id="VFK60804.1"/>
    </source>
</evidence>
<gene>
    <name evidence="2" type="ORF">BECKTUN1418D_GA0071000_12226</name>
    <name evidence="3" type="ORF">BECKTUN1418E_GA0071001_12333</name>
    <name evidence="1" type="ORF">BECKTUN1418F_GA0071002_12306</name>
</gene>